<name>A0ABM2A291_AEDAL</name>
<dbReference type="SUPFAM" id="SSF81383">
    <property type="entry name" value="F-box domain"/>
    <property type="match status" value="1"/>
</dbReference>
<dbReference type="GeneID" id="134289030"/>
<reference evidence="2" key="2">
    <citation type="submission" date="2025-05" db="UniProtKB">
        <authorList>
            <consortium name="EnsemblMetazoa"/>
        </authorList>
    </citation>
    <scope>IDENTIFICATION</scope>
    <source>
        <strain evidence="2">Foshan</strain>
    </source>
</reference>
<dbReference type="Gene3D" id="3.80.10.10">
    <property type="entry name" value="Ribonuclease Inhibitor"/>
    <property type="match status" value="1"/>
</dbReference>
<dbReference type="InterPro" id="IPR032675">
    <property type="entry name" value="LRR_dom_sf"/>
</dbReference>
<protein>
    <recommendedName>
        <fullName evidence="1">F-box domain-containing protein</fullName>
    </recommendedName>
</protein>
<dbReference type="EnsemblMetazoa" id="AALFPA23_023756.R35404">
    <property type="protein sequence ID" value="AALFPA23_023756.P35404"/>
    <property type="gene ID" value="AALFPA23_023756"/>
</dbReference>
<dbReference type="SUPFAM" id="SSF52058">
    <property type="entry name" value="L domain-like"/>
    <property type="match status" value="1"/>
</dbReference>
<accession>A0ABM2A291</accession>
<reference evidence="3" key="1">
    <citation type="journal article" date="2015" name="Proc. Natl. Acad. Sci. U.S.A.">
        <title>Genome sequence of the Asian Tiger mosquito, Aedes albopictus, reveals insights into its biology, genetics, and evolution.</title>
        <authorList>
            <person name="Chen X.G."/>
            <person name="Jiang X."/>
            <person name="Gu J."/>
            <person name="Xu M."/>
            <person name="Wu Y."/>
            <person name="Deng Y."/>
            <person name="Zhang C."/>
            <person name="Bonizzoni M."/>
            <person name="Dermauw W."/>
            <person name="Vontas J."/>
            <person name="Armbruster P."/>
            <person name="Huang X."/>
            <person name="Yang Y."/>
            <person name="Zhang H."/>
            <person name="He W."/>
            <person name="Peng H."/>
            <person name="Liu Y."/>
            <person name="Wu K."/>
            <person name="Chen J."/>
            <person name="Lirakis M."/>
            <person name="Topalis P."/>
            <person name="Van Leeuwen T."/>
            <person name="Hall A.B."/>
            <person name="Jiang X."/>
            <person name="Thorpe C."/>
            <person name="Mueller R.L."/>
            <person name="Sun C."/>
            <person name="Waterhouse R.M."/>
            <person name="Yan G."/>
            <person name="Tu Z.J."/>
            <person name="Fang X."/>
            <person name="James A.A."/>
        </authorList>
    </citation>
    <scope>NUCLEOTIDE SEQUENCE [LARGE SCALE GENOMIC DNA]</scope>
    <source>
        <strain evidence="3">Foshan</strain>
    </source>
</reference>
<sequence length="312" mass="36240">MATTRLLKDLPLEVLEHIVSYLPLYDRKSVSQVCRALNSVTFSRRFLKDVTLYLDTTWDRSMVDCLRTSTRRYRNIYVFSLSDTLSQYNFAFIVEMLDRFGLEVESFHCNSKLSGKQLWNVINRVPNILELIVEIDATNLKYGQNFPALRQLRHLESVNNVLQIRGLDMPKLTRLTANFGTSSDAVESIDVLRRITPQLRSLELVSKKYCSSIEELRCPKVEVLKLSGQICRGSERAVLTFFDGFKCLKDVRLDFDVKHVVLDVITQACPGIEHLHFKNHHLESDTFQLLERLKNLKVSSKLSEFFEYPFDF</sequence>
<dbReference type="Pfam" id="PF12937">
    <property type="entry name" value="F-box-like"/>
    <property type="match status" value="1"/>
</dbReference>
<dbReference type="PROSITE" id="PS50181">
    <property type="entry name" value="FBOX"/>
    <property type="match status" value="1"/>
</dbReference>
<keyword evidence="3" id="KW-1185">Reference proteome</keyword>
<evidence type="ECO:0000313" key="2">
    <source>
        <dbReference type="EnsemblMetazoa" id="AALFPA23_023756.P35404"/>
    </source>
</evidence>
<dbReference type="Gene3D" id="1.20.1280.50">
    <property type="match status" value="1"/>
</dbReference>
<proteinExistence type="predicted"/>
<dbReference type="InterPro" id="IPR001810">
    <property type="entry name" value="F-box_dom"/>
</dbReference>
<organism evidence="2 3">
    <name type="scientific">Aedes albopictus</name>
    <name type="common">Asian tiger mosquito</name>
    <name type="synonym">Stegomyia albopicta</name>
    <dbReference type="NCBI Taxonomy" id="7160"/>
    <lineage>
        <taxon>Eukaryota</taxon>
        <taxon>Metazoa</taxon>
        <taxon>Ecdysozoa</taxon>
        <taxon>Arthropoda</taxon>
        <taxon>Hexapoda</taxon>
        <taxon>Insecta</taxon>
        <taxon>Pterygota</taxon>
        <taxon>Neoptera</taxon>
        <taxon>Endopterygota</taxon>
        <taxon>Diptera</taxon>
        <taxon>Nematocera</taxon>
        <taxon>Culicoidea</taxon>
        <taxon>Culicidae</taxon>
        <taxon>Culicinae</taxon>
        <taxon>Aedini</taxon>
        <taxon>Aedes</taxon>
        <taxon>Stegomyia</taxon>
    </lineage>
</organism>
<evidence type="ECO:0000313" key="3">
    <source>
        <dbReference type="Proteomes" id="UP000069940"/>
    </source>
</evidence>
<evidence type="ECO:0000259" key="1">
    <source>
        <dbReference type="PROSITE" id="PS50181"/>
    </source>
</evidence>
<dbReference type="SMART" id="SM00256">
    <property type="entry name" value="FBOX"/>
    <property type="match status" value="1"/>
</dbReference>
<dbReference type="Proteomes" id="UP000069940">
    <property type="component" value="Unassembled WGS sequence"/>
</dbReference>
<dbReference type="RefSeq" id="XP_062711006.1">
    <property type="nucleotide sequence ID" value="XM_062855022.1"/>
</dbReference>
<feature type="domain" description="F-box" evidence="1">
    <location>
        <begin position="4"/>
        <end position="50"/>
    </location>
</feature>
<dbReference type="InterPro" id="IPR036047">
    <property type="entry name" value="F-box-like_dom_sf"/>
</dbReference>